<name>A0A0A8YSS4_ARUDO</name>
<protein>
    <submittedName>
        <fullName evidence="1">Uncharacterized protein</fullName>
    </submittedName>
</protein>
<sequence>MRPYLLTDMWIYSEIISKQKRKDALLVRPLWSWKEQNSISFGTSVHHGRFLYHTSTSFLKHLC</sequence>
<dbReference type="EMBL" id="GBRH01268304">
    <property type="protein sequence ID" value="JAD29591.1"/>
    <property type="molecule type" value="Transcribed_RNA"/>
</dbReference>
<proteinExistence type="predicted"/>
<organism evidence="1">
    <name type="scientific">Arundo donax</name>
    <name type="common">Giant reed</name>
    <name type="synonym">Donax arundinaceus</name>
    <dbReference type="NCBI Taxonomy" id="35708"/>
    <lineage>
        <taxon>Eukaryota</taxon>
        <taxon>Viridiplantae</taxon>
        <taxon>Streptophyta</taxon>
        <taxon>Embryophyta</taxon>
        <taxon>Tracheophyta</taxon>
        <taxon>Spermatophyta</taxon>
        <taxon>Magnoliopsida</taxon>
        <taxon>Liliopsida</taxon>
        <taxon>Poales</taxon>
        <taxon>Poaceae</taxon>
        <taxon>PACMAD clade</taxon>
        <taxon>Arundinoideae</taxon>
        <taxon>Arundineae</taxon>
        <taxon>Arundo</taxon>
    </lineage>
</organism>
<accession>A0A0A8YSS4</accession>
<reference evidence="1" key="2">
    <citation type="journal article" date="2015" name="Data Brief">
        <title>Shoot transcriptome of the giant reed, Arundo donax.</title>
        <authorList>
            <person name="Barrero R.A."/>
            <person name="Guerrero F.D."/>
            <person name="Moolhuijzen P."/>
            <person name="Goolsby J.A."/>
            <person name="Tidwell J."/>
            <person name="Bellgard S.E."/>
            <person name="Bellgard M.I."/>
        </authorList>
    </citation>
    <scope>NUCLEOTIDE SEQUENCE</scope>
    <source>
        <tissue evidence="1">Shoot tissue taken approximately 20 cm above the soil surface</tissue>
    </source>
</reference>
<reference evidence="1" key="1">
    <citation type="submission" date="2014-09" db="EMBL/GenBank/DDBJ databases">
        <authorList>
            <person name="Magalhaes I.L.F."/>
            <person name="Oliveira U."/>
            <person name="Santos F.R."/>
            <person name="Vidigal T.H.D.A."/>
            <person name="Brescovit A.D."/>
            <person name="Santos A.J."/>
        </authorList>
    </citation>
    <scope>NUCLEOTIDE SEQUENCE</scope>
    <source>
        <tissue evidence="1">Shoot tissue taken approximately 20 cm above the soil surface</tissue>
    </source>
</reference>
<evidence type="ECO:0000313" key="1">
    <source>
        <dbReference type="EMBL" id="JAD29591.1"/>
    </source>
</evidence>
<dbReference type="AlphaFoldDB" id="A0A0A8YSS4"/>